<gene>
    <name evidence="2" type="ORF">PgNI_11354</name>
</gene>
<keyword evidence="1" id="KW-1185">Reference proteome</keyword>
<organism evidence="1 2">
    <name type="scientific">Pyricularia grisea</name>
    <name type="common">Crabgrass-specific blast fungus</name>
    <name type="synonym">Magnaporthe grisea</name>
    <dbReference type="NCBI Taxonomy" id="148305"/>
    <lineage>
        <taxon>Eukaryota</taxon>
        <taxon>Fungi</taxon>
        <taxon>Dikarya</taxon>
        <taxon>Ascomycota</taxon>
        <taxon>Pezizomycotina</taxon>
        <taxon>Sordariomycetes</taxon>
        <taxon>Sordariomycetidae</taxon>
        <taxon>Magnaporthales</taxon>
        <taxon>Pyriculariaceae</taxon>
        <taxon>Pyricularia</taxon>
    </lineage>
</organism>
<name>A0A6P8AQ25_PYRGI</name>
<evidence type="ECO:0000313" key="1">
    <source>
        <dbReference type="Proteomes" id="UP000515153"/>
    </source>
</evidence>
<dbReference type="AlphaFoldDB" id="A0A6P8AQ25"/>
<evidence type="ECO:0000313" key="2">
    <source>
        <dbReference type="RefSeq" id="XP_030976997.1"/>
    </source>
</evidence>
<reference evidence="2" key="3">
    <citation type="submission" date="2025-08" db="UniProtKB">
        <authorList>
            <consortium name="RefSeq"/>
        </authorList>
    </citation>
    <scope>IDENTIFICATION</scope>
    <source>
        <strain evidence="2">NI907</strain>
    </source>
</reference>
<reference evidence="2" key="2">
    <citation type="submission" date="2019-10" db="EMBL/GenBank/DDBJ databases">
        <authorList>
            <consortium name="NCBI Genome Project"/>
        </authorList>
    </citation>
    <scope>NUCLEOTIDE SEQUENCE</scope>
    <source>
        <strain evidence="2">NI907</strain>
    </source>
</reference>
<dbReference type="KEGG" id="pgri:PgNI_11354"/>
<dbReference type="RefSeq" id="XP_030976997.1">
    <property type="nucleotide sequence ID" value="XM_031131321.1"/>
</dbReference>
<protein>
    <submittedName>
        <fullName evidence="2">Uncharacterized protein</fullName>
    </submittedName>
</protein>
<accession>A0A6P8AQ25</accession>
<dbReference type="GeneID" id="41966226"/>
<reference evidence="1 2" key="1">
    <citation type="journal article" date="2019" name="Mol. Biol. Evol.">
        <title>Blast fungal genomes show frequent chromosomal changes, gene gains and losses, and effector gene turnover.</title>
        <authorList>
            <person name="Gomez Luciano L.B."/>
            <person name="Jason Tsai I."/>
            <person name="Chuma I."/>
            <person name="Tosa Y."/>
            <person name="Chen Y.H."/>
            <person name="Li J.Y."/>
            <person name="Li M.Y."/>
            <person name="Jade Lu M.Y."/>
            <person name="Nakayashiki H."/>
            <person name="Li W.H."/>
        </authorList>
    </citation>
    <scope>NUCLEOTIDE SEQUENCE [LARGE SCALE GENOMIC DNA]</scope>
    <source>
        <strain evidence="1 2">NI907</strain>
    </source>
</reference>
<dbReference type="Proteomes" id="UP000515153">
    <property type="component" value="Chromosome VI"/>
</dbReference>
<proteinExistence type="predicted"/>
<sequence length="61" mass="6856">MPWASIETQKIFVYLTTTQIFSEYKPILQDVGDDIILLFSGSGPFDTKFVSRSTAPKIGKQ</sequence>